<accession>A0A6G9YBF5</accession>
<name>A0A6G9YBF5_9NOCA</name>
<dbReference type="AlphaFoldDB" id="A0A6G9YBF5"/>
<protein>
    <submittedName>
        <fullName evidence="2">Uncharacterized protein</fullName>
    </submittedName>
</protein>
<dbReference type="EMBL" id="CP046172">
    <property type="protein sequence ID" value="QIS10498.1"/>
    <property type="molecule type" value="Genomic_DNA"/>
</dbReference>
<organism evidence="2 3">
    <name type="scientific">Nocardia arthritidis</name>
    <dbReference type="NCBI Taxonomy" id="228602"/>
    <lineage>
        <taxon>Bacteria</taxon>
        <taxon>Bacillati</taxon>
        <taxon>Actinomycetota</taxon>
        <taxon>Actinomycetes</taxon>
        <taxon>Mycobacteriales</taxon>
        <taxon>Nocardiaceae</taxon>
        <taxon>Nocardia</taxon>
    </lineage>
</organism>
<gene>
    <name evidence="2" type="ORF">F5544_13045</name>
</gene>
<proteinExistence type="predicted"/>
<feature type="coiled-coil region" evidence="1">
    <location>
        <begin position="105"/>
        <end position="136"/>
    </location>
</feature>
<evidence type="ECO:0000313" key="2">
    <source>
        <dbReference type="EMBL" id="QIS10498.1"/>
    </source>
</evidence>
<reference evidence="2 3" key="1">
    <citation type="journal article" date="2019" name="ACS Chem. Biol.">
        <title>Identification and Mobilization of a Cryptic Antibiotic Biosynthesis Gene Locus from a Human-Pathogenic Nocardia Isolate.</title>
        <authorList>
            <person name="Herisse M."/>
            <person name="Ishida K."/>
            <person name="Porter J.L."/>
            <person name="Howden B."/>
            <person name="Hertweck C."/>
            <person name="Stinear T.P."/>
            <person name="Pidot S.J."/>
        </authorList>
    </citation>
    <scope>NUCLEOTIDE SEQUENCE [LARGE SCALE GENOMIC DNA]</scope>
    <source>
        <strain evidence="2 3">AUSMDU00012717</strain>
    </source>
</reference>
<dbReference type="KEGG" id="nah:F5544_13045"/>
<evidence type="ECO:0000313" key="3">
    <source>
        <dbReference type="Proteomes" id="UP000503540"/>
    </source>
</evidence>
<keyword evidence="3" id="KW-1185">Reference proteome</keyword>
<evidence type="ECO:0000256" key="1">
    <source>
        <dbReference type="SAM" id="Coils"/>
    </source>
</evidence>
<dbReference type="RefSeq" id="WP_167473468.1">
    <property type="nucleotide sequence ID" value="NZ_CP046172.1"/>
</dbReference>
<dbReference type="Proteomes" id="UP000503540">
    <property type="component" value="Chromosome"/>
</dbReference>
<sequence>MSGRKRIYVAEADWNRLQADARKLAQVNRDLPKLVDQLRTQTERDLAHSMAEVEARHDRFETALTDLSDATRAAEERTARRLRDTSSAILSRVRDQHARLRGETAAALRKDRETWQRELADERARRTEQLAELDRKVTALADDRSRAARLTETYLNDAAILRAQVAELPHERYLPGKLAELDAKLRSLQADRDGGGLDAFLLANARDFCQEMGALRSELVLLDTEWRACRIAAETELLRLQGVIEGNATLDPEIIFETGEAVARPDVDYWSRGALKRLAAEVTTLLAQVRDDELPLTTDALRELLASRVPELDRRLDSVVEQAVTGLRSSQLRANLADLIADALDRRHHYQVVESDVGYADADQRGAFLAKSANHVTGSEIVIEVAPGETDDRPPTVRLHNFDGDVAEEERTVRTVSIHDSVLERTGIDLRSAEEASEPDVRVRDVAQLVRRKGMATEAV</sequence>
<keyword evidence="1" id="KW-0175">Coiled coil</keyword>